<dbReference type="InterPro" id="IPR018099">
    <property type="entry name" value="Purine_phosphorylase-2_CS"/>
</dbReference>
<comment type="caution">
    <text evidence="5">The sequence shown here is derived from an EMBL/GenBank/DDBJ whole genome shotgun (WGS) entry which is preliminary data.</text>
</comment>
<evidence type="ECO:0000313" key="6">
    <source>
        <dbReference type="Proteomes" id="UP000189670"/>
    </source>
</evidence>
<reference evidence="6" key="1">
    <citation type="submission" date="2012-11" db="EMBL/GenBank/DDBJ databases">
        <authorList>
            <person name="Lucero-Rivera Y.E."/>
            <person name="Tovar-Ramirez D."/>
        </authorList>
    </citation>
    <scope>NUCLEOTIDE SEQUENCE [LARGE SCALE GENOMIC DNA]</scope>
    <source>
        <strain evidence="6">Araruama</strain>
    </source>
</reference>
<feature type="site" description="Important for substrate specificity" evidence="3">
    <location>
        <position position="222"/>
    </location>
</feature>
<feature type="site" description="Important for substrate specificity" evidence="3">
    <location>
        <position position="167"/>
    </location>
</feature>
<dbReference type="HAMAP" id="MF_01963">
    <property type="entry name" value="MTAP"/>
    <property type="match status" value="1"/>
</dbReference>
<dbReference type="GO" id="GO:0006166">
    <property type="term" value="P:purine ribonucleoside salvage"/>
    <property type="evidence" value="ECO:0007669"/>
    <property type="project" value="UniProtKB-UniRule"/>
</dbReference>
<feature type="binding site" evidence="3">
    <location>
        <position position="186"/>
    </location>
    <ligand>
        <name>phosphate</name>
        <dbReference type="ChEBI" id="CHEBI:43474"/>
    </ligand>
</feature>
<dbReference type="SUPFAM" id="SSF53167">
    <property type="entry name" value="Purine and uridine phosphorylases"/>
    <property type="match status" value="1"/>
</dbReference>
<dbReference type="PROSITE" id="PS01240">
    <property type="entry name" value="PNP_MTAP_2"/>
    <property type="match status" value="1"/>
</dbReference>
<comment type="catalytic activity">
    <reaction evidence="3">
        <text>a purine D-ribonucleoside + phosphate = a purine nucleobase + alpha-D-ribose 1-phosphate</text>
        <dbReference type="Rhea" id="RHEA:19805"/>
        <dbReference type="ChEBI" id="CHEBI:26386"/>
        <dbReference type="ChEBI" id="CHEBI:43474"/>
        <dbReference type="ChEBI" id="CHEBI:57720"/>
        <dbReference type="ChEBI" id="CHEBI:142355"/>
        <dbReference type="EC" id="2.4.2.1"/>
    </reaction>
</comment>
<dbReference type="PANTHER" id="PTHR42679">
    <property type="entry name" value="S-METHYL-5'-THIOADENOSINE PHOSPHORYLASE"/>
    <property type="match status" value="1"/>
</dbReference>
<comment type="subunit">
    <text evidence="3">Homohexamer. Dimer of a homotrimer.</text>
</comment>
<dbReference type="EMBL" id="ATBP01000071">
    <property type="protein sequence ID" value="ETR73324.1"/>
    <property type="molecule type" value="Genomic_DNA"/>
</dbReference>
<accession>A0A1V1PEV7</accession>
<feature type="binding site" evidence="3">
    <location>
        <begin position="85"/>
        <end position="86"/>
    </location>
    <ligand>
        <name>phosphate</name>
        <dbReference type="ChEBI" id="CHEBI:43474"/>
    </ligand>
</feature>
<keyword evidence="1 3" id="KW-0328">Glycosyltransferase</keyword>
<dbReference type="InterPro" id="IPR000845">
    <property type="entry name" value="Nucleoside_phosphorylase_d"/>
</dbReference>
<feature type="domain" description="Nucleoside phosphorylase" evidence="4">
    <location>
        <begin position="3"/>
        <end position="244"/>
    </location>
</feature>
<dbReference type="CDD" id="cd09010">
    <property type="entry name" value="MTAP_SsMTAPII_like_MTIP"/>
    <property type="match status" value="1"/>
</dbReference>
<keyword evidence="2 3" id="KW-0808">Transferase</keyword>
<dbReference type="EC" id="2.4.2.1" evidence="3"/>
<dbReference type="GO" id="GO:0019509">
    <property type="term" value="P:L-methionine salvage from methylthioadenosine"/>
    <property type="evidence" value="ECO:0007669"/>
    <property type="project" value="TreeGrafter"/>
</dbReference>
<name>A0A1V1PEV7_9BACT</name>
<dbReference type="Pfam" id="PF01048">
    <property type="entry name" value="PNP_UDP_1"/>
    <property type="match status" value="1"/>
</dbReference>
<evidence type="ECO:0000313" key="5">
    <source>
        <dbReference type="EMBL" id="ETR73324.1"/>
    </source>
</evidence>
<keyword evidence="3" id="KW-0660">Purine salvage</keyword>
<dbReference type="InterPro" id="IPR035994">
    <property type="entry name" value="Nucleoside_phosphorylase_sf"/>
</dbReference>
<comment type="similarity">
    <text evidence="3">Belongs to the PNP/MTAP phosphorylase family. MTAP subfamily.</text>
</comment>
<gene>
    <name evidence="5" type="ORF">OMM_01034</name>
</gene>
<dbReference type="PANTHER" id="PTHR42679:SF2">
    <property type="entry name" value="S-METHYL-5'-THIOADENOSINE PHOSPHORYLASE"/>
    <property type="match status" value="1"/>
</dbReference>
<dbReference type="AlphaFoldDB" id="A0A1V1PEV7"/>
<evidence type="ECO:0000256" key="2">
    <source>
        <dbReference type="ARBA" id="ARBA00022679"/>
    </source>
</evidence>
<proteinExistence type="inferred from homology"/>
<organism evidence="5 6">
    <name type="scientific">Candidatus Magnetoglobus multicellularis str. Araruama</name>
    <dbReference type="NCBI Taxonomy" id="890399"/>
    <lineage>
        <taxon>Bacteria</taxon>
        <taxon>Pseudomonadati</taxon>
        <taxon>Thermodesulfobacteriota</taxon>
        <taxon>Desulfobacteria</taxon>
        <taxon>Desulfobacterales</taxon>
        <taxon>Desulfobacteraceae</taxon>
        <taxon>Candidatus Magnetoglobus</taxon>
    </lineage>
</organism>
<dbReference type="NCBIfam" id="TIGR01694">
    <property type="entry name" value="MTAP"/>
    <property type="match status" value="1"/>
</dbReference>
<dbReference type="Gene3D" id="3.40.50.1580">
    <property type="entry name" value="Nucleoside phosphorylase domain"/>
    <property type="match status" value="1"/>
</dbReference>
<feature type="binding site" evidence="3">
    <location>
        <position position="10"/>
    </location>
    <ligand>
        <name>phosphate</name>
        <dbReference type="ChEBI" id="CHEBI:43474"/>
    </ligand>
</feature>
<evidence type="ECO:0000259" key="4">
    <source>
        <dbReference type="Pfam" id="PF01048"/>
    </source>
</evidence>
<dbReference type="UniPathway" id="UPA00606"/>
<protein>
    <recommendedName>
        <fullName evidence="3">Purine nucleoside phosphorylase</fullName>
        <shortName evidence="3">PNP</shortName>
        <ecNumber evidence="3">2.4.2.1</ecNumber>
    </recommendedName>
</protein>
<dbReference type="GO" id="GO:0017061">
    <property type="term" value="F:S-methyl-5-thioadenosine phosphorylase activity"/>
    <property type="evidence" value="ECO:0007669"/>
    <property type="project" value="InterPro"/>
</dbReference>
<comment type="miscellaneous">
    <text evidence="3">Although this enzyme belongs to the family of MTA phosphorylases based on sequence homology, it lacks several conserved amino acids in the substrate binding pocket that confer specificity towards MTA.</text>
</comment>
<evidence type="ECO:0000256" key="3">
    <source>
        <dbReference type="HAMAP-Rule" id="MF_01963"/>
    </source>
</evidence>
<comment type="function">
    <text evidence="3">Purine nucleoside phosphorylase involved in purine salvage.</text>
</comment>
<feature type="binding site" evidence="3">
    <location>
        <begin position="209"/>
        <end position="211"/>
    </location>
    <ligand>
        <name>substrate</name>
    </ligand>
</feature>
<feature type="binding site" evidence="3">
    <location>
        <position position="185"/>
    </location>
    <ligand>
        <name>substrate</name>
    </ligand>
</feature>
<dbReference type="Proteomes" id="UP000189670">
    <property type="component" value="Unassembled WGS sequence"/>
</dbReference>
<evidence type="ECO:0000256" key="1">
    <source>
        <dbReference type="ARBA" id="ARBA00022676"/>
    </source>
</evidence>
<dbReference type="GO" id="GO:0005829">
    <property type="term" value="C:cytosol"/>
    <property type="evidence" value="ECO:0007669"/>
    <property type="project" value="TreeGrafter"/>
</dbReference>
<sequence>MIKIGIIGGSGLDDPQLLKQAEEIKLETPYGEPSSSLSSGVIDDIPVLILARHGRNHQYSPTQVNNRANIHAMKELGATHIIATTACGSLKAEIKRGDMIILDQFIDVTRHRINTFHDSFENGIAHPIMADPFDSMIRQQLFKSAQELNYRVHKKGTVVTIEGPRFSTRAESHMFRGFGADVINMSTAPEVALAVEAEIPYAAVAMSTDYDCWKDDEPPMTWQEILDVFNDNAERVKKLIVKTLSAIQMEYTQ</sequence>
<dbReference type="InterPro" id="IPR010044">
    <property type="entry name" value="MTAP"/>
</dbReference>
<feature type="binding site" evidence="3">
    <location>
        <begin position="52"/>
        <end position="53"/>
    </location>
    <ligand>
        <name>phosphate</name>
        <dbReference type="ChEBI" id="CHEBI:43474"/>
    </ligand>
</feature>
<comment type="pathway">
    <text evidence="3">Purine metabolism; purine nucleoside salvage.</text>
</comment>